<dbReference type="SUPFAM" id="SSF51735">
    <property type="entry name" value="NAD(P)-binding Rossmann-fold domains"/>
    <property type="match status" value="1"/>
</dbReference>
<evidence type="ECO:0000259" key="1">
    <source>
        <dbReference type="Pfam" id="PF03435"/>
    </source>
</evidence>
<keyword evidence="3" id="KW-1185">Reference proteome</keyword>
<evidence type="ECO:0000313" key="3">
    <source>
        <dbReference type="Proteomes" id="UP000183994"/>
    </source>
</evidence>
<dbReference type="Pfam" id="PF03435">
    <property type="entry name" value="Sacchrp_dh_NADP"/>
    <property type="match status" value="1"/>
</dbReference>
<proteinExistence type="predicted"/>
<evidence type="ECO:0000313" key="2">
    <source>
        <dbReference type="EMBL" id="SHK28867.1"/>
    </source>
</evidence>
<dbReference type="PANTHER" id="PTHR43796:SF2">
    <property type="entry name" value="CARBOXYNORSPERMIDINE SYNTHASE"/>
    <property type="match status" value="1"/>
</dbReference>
<dbReference type="InterPro" id="IPR036291">
    <property type="entry name" value="NAD(P)-bd_dom_sf"/>
</dbReference>
<dbReference type="Proteomes" id="UP000183994">
    <property type="component" value="Unassembled WGS sequence"/>
</dbReference>
<organism evidence="2 3">
    <name type="scientific">Desulfatibacillum alkenivorans DSM 16219</name>
    <dbReference type="NCBI Taxonomy" id="1121393"/>
    <lineage>
        <taxon>Bacteria</taxon>
        <taxon>Pseudomonadati</taxon>
        <taxon>Thermodesulfobacteriota</taxon>
        <taxon>Desulfobacteria</taxon>
        <taxon>Desulfobacterales</taxon>
        <taxon>Desulfatibacillaceae</taxon>
        <taxon>Desulfatibacillum</taxon>
    </lineage>
</organism>
<name>A0A1M6R980_9BACT</name>
<dbReference type="STRING" id="1121393.SAMN02745216_03222"/>
<dbReference type="Gene3D" id="3.40.50.720">
    <property type="entry name" value="NAD(P)-binding Rossmann-like Domain"/>
    <property type="match status" value="1"/>
</dbReference>
<dbReference type="Gene3D" id="3.30.360.10">
    <property type="entry name" value="Dihydrodipicolinate Reductase, domain 2"/>
    <property type="match status" value="1"/>
</dbReference>
<reference evidence="3" key="1">
    <citation type="submission" date="2016-11" db="EMBL/GenBank/DDBJ databases">
        <authorList>
            <person name="Varghese N."/>
            <person name="Submissions S."/>
        </authorList>
    </citation>
    <scope>NUCLEOTIDE SEQUENCE [LARGE SCALE GENOMIC DNA]</scope>
    <source>
        <strain evidence="3">DSM 16219</strain>
    </source>
</reference>
<accession>A0A1M6R980</accession>
<sequence>MAKAVVLGGCGAVGTVASKTLAGQDLFSQVILADQNRERAESLIGEWESDKVGFVQTDALDPESIKAAIQGADVVVNCVGPFYKSVKIILDAVLESGINYVDVCDDVDVTLDILDWDQKAKDAGVSACIGMGSSPGATNLLARFAADALLDEVESIDIFHAHGGEPFEGPGVIGHRFHCMSIDIPMFLDGELKYVKYFEEDGVALRQTFDFPVLGGDVLLYPYPHPEQVTLPRYIKTRQVTNKGTVLPSEYYNLTRDMCRLGLSGKESLDVNGQSVVPYDFALAYIIRERERILKETRFGSQRGCCSVVVKGRTEDAYSEYRFHMASGSQALGEGTGVPAAVGAMLMVLGKITEKGVLPPEGCINPQDFLDLVGPVMKLDEKKGDSDSFSGVIVQHVDALGKVSTLDI</sequence>
<dbReference type="RefSeq" id="WP_073477284.1">
    <property type="nucleotide sequence ID" value="NZ_FQZU01000021.1"/>
</dbReference>
<protein>
    <submittedName>
        <fullName evidence="2">Saccharopine dehydrogenase (NAD+, L-lysine forming)</fullName>
    </submittedName>
</protein>
<gene>
    <name evidence="2" type="ORF">SAMN02745216_03222</name>
</gene>
<dbReference type="EMBL" id="FQZU01000021">
    <property type="protein sequence ID" value="SHK28867.1"/>
    <property type="molecule type" value="Genomic_DNA"/>
</dbReference>
<dbReference type="AlphaFoldDB" id="A0A1M6R980"/>
<dbReference type="OrthoDB" id="5414718at2"/>
<dbReference type="PANTHER" id="PTHR43796">
    <property type="entry name" value="CARBOXYNORSPERMIDINE SYNTHASE"/>
    <property type="match status" value="1"/>
</dbReference>
<feature type="domain" description="Saccharopine dehydrogenase NADP binding" evidence="1">
    <location>
        <begin position="5"/>
        <end position="127"/>
    </location>
</feature>
<dbReference type="InterPro" id="IPR005097">
    <property type="entry name" value="Sacchrp_dh_NADP-bd"/>
</dbReference>